<proteinExistence type="predicted"/>
<dbReference type="InterPro" id="IPR036055">
    <property type="entry name" value="LDL_receptor-like_sf"/>
</dbReference>
<dbReference type="GO" id="GO:0005886">
    <property type="term" value="C:plasma membrane"/>
    <property type="evidence" value="ECO:0007669"/>
    <property type="project" value="TreeGrafter"/>
</dbReference>
<comment type="caution">
    <text evidence="2">Lacks conserved residue(s) required for the propagation of feature annotation.</text>
</comment>
<dbReference type="Pfam" id="PF00057">
    <property type="entry name" value="Ldl_recept_a"/>
    <property type="match status" value="1"/>
</dbReference>
<dbReference type="Proteomes" id="UP000663824">
    <property type="component" value="Unassembled WGS sequence"/>
</dbReference>
<dbReference type="CDD" id="cd00112">
    <property type="entry name" value="LDLa"/>
    <property type="match status" value="1"/>
</dbReference>
<evidence type="ECO:0000256" key="3">
    <source>
        <dbReference type="SAM" id="MobiDB-lite"/>
    </source>
</evidence>
<dbReference type="SMART" id="SM00192">
    <property type="entry name" value="LDLa"/>
    <property type="match status" value="3"/>
</dbReference>
<dbReference type="InterPro" id="IPR002172">
    <property type="entry name" value="LDrepeatLR_classA_rpt"/>
</dbReference>
<evidence type="ECO:0000256" key="2">
    <source>
        <dbReference type="PROSITE-ProRule" id="PRU00124"/>
    </source>
</evidence>
<dbReference type="SUPFAM" id="SSF57424">
    <property type="entry name" value="LDL receptor-like module"/>
    <property type="match status" value="1"/>
</dbReference>
<feature type="region of interest" description="Disordered" evidence="3">
    <location>
        <begin position="610"/>
        <end position="629"/>
    </location>
</feature>
<evidence type="ECO:0000313" key="5">
    <source>
        <dbReference type="Proteomes" id="UP000663824"/>
    </source>
</evidence>
<reference evidence="4" key="1">
    <citation type="submission" date="2021-02" db="EMBL/GenBank/DDBJ databases">
        <authorList>
            <person name="Nowell W R."/>
        </authorList>
    </citation>
    <scope>NUCLEOTIDE SEQUENCE</scope>
</reference>
<dbReference type="PRINTS" id="PR00261">
    <property type="entry name" value="LDLRECEPTOR"/>
</dbReference>
<dbReference type="InterPro" id="IPR051221">
    <property type="entry name" value="LDLR-related"/>
</dbReference>
<comment type="caution">
    <text evidence="4">The sequence shown here is derived from an EMBL/GenBank/DDBJ whole genome shotgun (WGS) entry which is preliminary data.</text>
</comment>
<organism evidence="4 5">
    <name type="scientific">Rotaria magnacalcarata</name>
    <dbReference type="NCBI Taxonomy" id="392030"/>
    <lineage>
        <taxon>Eukaryota</taxon>
        <taxon>Metazoa</taxon>
        <taxon>Spiralia</taxon>
        <taxon>Gnathifera</taxon>
        <taxon>Rotifera</taxon>
        <taxon>Eurotatoria</taxon>
        <taxon>Bdelloidea</taxon>
        <taxon>Philodinida</taxon>
        <taxon>Philodinidae</taxon>
        <taxon>Rotaria</taxon>
    </lineage>
</organism>
<protein>
    <submittedName>
        <fullName evidence="4">Uncharacterized protein</fullName>
    </submittedName>
</protein>
<dbReference type="AlphaFoldDB" id="A0A816R0X7"/>
<gene>
    <name evidence="4" type="ORF">MBJ925_LOCUS16182</name>
</gene>
<evidence type="ECO:0000256" key="1">
    <source>
        <dbReference type="ARBA" id="ARBA00023157"/>
    </source>
</evidence>
<dbReference type="GO" id="GO:0043235">
    <property type="term" value="C:receptor complex"/>
    <property type="evidence" value="ECO:0007669"/>
    <property type="project" value="TreeGrafter"/>
</dbReference>
<dbReference type="Gene3D" id="4.10.400.10">
    <property type="entry name" value="Low-density Lipoprotein Receptor"/>
    <property type="match status" value="1"/>
</dbReference>
<dbReference type="PROSITE" id="PS50068">
    <property type="entry name" value="LDLRA_2"/>
    <property type="match status" value="1"/>
</dbReference>
<name>A0A816R0X7_9BILA</name>
<dbReference type="PANTHER" id="PTHR22722">
    <property type="entry name" value="LOW-DENSITY LIPOPROTEIN RECEPTOR-RELATED PROTEIN 2-RELATED"/>
    <property type="match status" value="1"/>
</dbReference>
<feature type="compositionally biased region" description="Polar residues" evidence="3">
    <location>
        <begin position="617"/>
        <end position="628"/>
    </location>
</feature>
<evidence type="ECO:0000313" key="4">
    <source>
        <dbReference type="EMBL" id="CAF2067836.1"/>
    </source>
</evidence>
<keyword evidence="1" id="KW-1015">Disulfide bond</keyword>
<dbReference type="EMBL" id="CAJNRE010007763">
    <property type="protein sequence ID" value="CAF2067836.1"/>
    <property type="molecule type" value="Genomic_DNA"/>
</dbReference>
<sequence>MDGTCHLYEENDVGFKAIFERCQLALRCILTNNLQHKTCYEDDRGGNCIRKPGLAMSFDGSKAFQYPVNNFKAPYLKSCFNYRRSYFTEAMIYKGMAYKGIVRCSGFQARVVDDILISEEEIEKYSYKLGDLLCYYARTGIFKMIVKTMIGPRDDENCWNMTNTYRCSRTFRCISHHRIRDGYSDCLHDDDEFHLIFCPDAAQKDRFQCSNVERTCLLSTSLGNGKRECFTNTADEYMKSLNIHMSAYRCNDRDIDATHCKIIKAYFLNLTEKISVYPSAELQMRLESQIHFRQYCDSFWDLEMRRDEIPELCKKYWKCSPDEYQCKTFGECIPLSWVCNNVWDCSDASDEQGIFIIQKLSAHNELVMDLNVMKNKCFGLYSAIQPYTEKWYYILSDKLSENQLCNIMTAYSCFRNGPSVLDDAFNINSLSSNILNAPPVHSIKITTKPCIPLKKIGDGIPDCYGGIDERNTVSGCTENTMQGYDFHCHDLNLNNASANSAQCIPYSKRCSDRCMHGHDRILCESLKCVLLCPRLRSPKHSQDCKIKIEEESYFRPDSYYYCDSDATLGLSSYRENAKRSRPLPSICLSSFPQENEPTTKIIPCINTSSSNTETNDSAKQQASQNNPLEENIRYYDNLNQFQMSSEAIY</sequence>
<accession>A0A816R0X7</accession>